<keyword evidence="6" id="KW-1185">Reference proteome</keyword>
<dbReference type="InterPro" id="IPR016032">
    <property type="entry name" value="Sig_transdc_resp-reg_C-effctor"/>
</dbReference>
<dbReference type="PANTHER" id="PTHR44688:SF16">
    <property type="entry name" value="DNA-BINDING TRANSCRIPTIONAL ACTIVATOR DEVR_DOSR"/>
    <property type="match status" value="1"/>
</dbReference>
<evidence type="ECO:0000313" key="6">
    <source>
        <dbReference type="Proteomes" id="UP001229244"/>
    </source>
</evidence>
<gene>
    <name evidence="5" type="ORF">J2S73_000111</name>
</gene>
<evidence type="ECO:0000313" key="5">
    <source>
        <dbReference type="EMBL" id="MDQ0313674.1"/>
    </source>
</evidence>
<accession>A0AAE3VJU3</accession>
<dbReference type="InterPro" id="IPR000792">
    <property type="entry name" value="Tscrpt_reg_LuxR_C"/>
</dbReference>
<comment type="caution">
    <text evidence="5">The sequence shown here is derived from an EMBL/GenBank/DDBJ whole genome shotgun (WGS) entry which is preliminary data.</text>
</comment>
<evidence type="ECO:0000256" key="1">
    <source>
        <dbReference type="ARBA" id="ARBA00023015"/>
    </source>
</evidence>
<name>A0AAE3VJU3_9HYPH</name>
<dbReference type="InterPro" id="IPR036388">
    <property type="entry name" value="WH-like_DNA-bd_sf"/>
</dbReference>
<dbReference type="Gene3D" id="3.30.450.40">
    <property type="match status" value="1"/>
</dbReference>
<proteinExistence type="predicted"/>
<dbReference type="SUPFAM" id="SSF46894">
    <property type="entry name" value="C-terminal effector domain of the bipartite response regulators"/>
    <property type="match status" value="1"/>
</dbReference>
<dbReference type="EMBL" id="JAUSUL010000001">
    <property type="protein sequence ID" value="MDQ0313674.1"/>
    <property type="molecule type" value="Genomic_DNA"/>
</dbReference>
<sequence length="252" mass="28126">MLTTLDARDVRLVGELMTTLADCEDGERLRLRAGEILLDLFRADHFASYVWDPAAGVFDSRVFINMDPANLDTYAAYFQFRDPITLALKRHGRAAHVNEVMDQQSLEATEFFNDFLARDGLRFGMNYHGHVDLEHVGDLRIWRRRGRPNFERTDVALLDLIGPAFARAMRSARLLANHRREADRAARIGAAADRHGLTPRERDVAFALVAGGTDTQIARTCGIGVPTLRTHLSHMFAKTGTGSRAALIAALL</sequence>
<dbReference type="GO" id="GO:0003677">
    <property type="term" value="F:DNA binding"/>
    <property type="evidence" value="ECO:0007669"/>
    <property type="project" value="UniProtKB-KW"/>
</dbReference>
<dbReference type="AlphaFoldDB" id="A0AAE3VJU3"/>
<dbReference type="InterPro" id="IPR029016">
    <property type="entry name" value="GAF-like_dom_sf"/>
</dbReference>
<evidence type="ECO:0000256" key="2">
    <source>
        <dbReference type="ARBA" id="ARBA00023125"/>
    </source>
</evidence>
<keyword evidence="2 5" id="KW-0238">DNA-binding</keyword>
<evidence type="ECO:0000256" key="3">
    <source>
        <dbReference type="ARBA" id="ARBA00023163"/>
    </source>
</evidence>
<evidence type="ECO:0000259" key="4">
    <source>
        <dbReference type="PROSITE" id="PS50043"/>
    </source>
</evidence>
<feature type="domain" description="HTH luxR-type" evidence="4">
    <location>
        <begin position="190"/>
        <end position="252"/>
    </location>
</feature>
<keyword evidence="1" id="KW-0805">Transcription regulation</keyword>
<dbReference type="PANTHER" id="PTHR44688">
    <property type="entry name" value="DNA-BINDING TRANSCRIPTIONAL ACTIVATOR DEVR_DOSR"/>
    <property type="match status" value="1"/>
</dbReference>
<dbReference type="Pfam" id="PF00196">
    <property type="entry name" value="GerE"/>
    <property type="match status" value="1"/>
</dbReference>
<dbReference type="RefSeq" id="WP_306883474.1">
    <property type="nucleotide sequence ID" value="NZ_JAUSUL010000001.1"/>
</dbReference>
<dbReference type="PRINTS" id="PR00038">
    <property type="entry name" value="HTHLUXR"/>
</dbReference>
<dbReference type="Gene3D" id="1.10.10.10">
    <property type="entry name" value="Winged helix-like DNA-binding domain superfamily/Winged helix DNA-binding domain"/>
    <property type="match status" value="1"/>
</dbReference>
<dbReference type="SUPFAM" id="SSF55781">
    <property type="entry name" value="GAF domain-like"/>
    <property type="match status" value="1"/>
</dbReference>
<reference evidence="5" key="1">
    <citation type="submission" date="2023-07" db="EMBL/GenBank/DDBJ databases">
        <title>Genomic Encyclopedia of Type Strains, Phase IV (KMG-IV): sequencing the most valuable type-strain genomes for metagenomic binning, comparative biology and taxonomic classification.</title>
        <authorList>
            <person name="Goeker M."/>
        </authorList>
    </citation>
    <scope>NUCLEOTIDE SEQUENCE</scope>
    <source>
        <strain evidence="5">DSM 21202</strain>
    </source>
</reference>
<protein>
    <submittedName>
        <fullName evidence="5">DNA-binding CsgD family transcriptional regulator</fullName>
    </submittedName>
</protein>
<dbReference type="CDD" id="cd06170">
    <property type="entry name" value="LuxR_C_like"/>
    <property type="match status" value="1"/>
</dbReference>
<dbReference type="SMART" id="SM00421">
    <property type="entry name" value="HTH_LUXR"/>
    <property type="match status" value="1"/>
</dbReference>
<keyword evidence="3" id="KW-0804">Transcription</keyword>
<dbReference type="GO" id="GO:0006355">
    <property type="term" value="P:regulation of DNA-templated transcription"/>
    <property type="evidence" value="ECO:0007669"/>
    <property type="project" value="InterPro"/>
</dbReference>
<organism evidence="5 6">
    <name type="scientific">Amorphus orientalis</name>
    <dbReference type="NCBI Taxonomy" id="649198"/>
    <lineage>
        <taxon>Bacteria</taxon>
        <taxon>Pseudomonadati</taxon>
        <taxon>Pseudomonadota</taxon>
        <taxon>Alphaproteobacteria</taxon>
        <taxon>Hyphomicrobiales</taxon>
        <taxon>Amorphaceae</taxon>
        <taxon>Amorphus</taxon>
    </lineage>
</organism>
<dbReference type="Proteomes" id="UP001229244">
    <property type="component" value="Unassembled WGS sequence"/>
</dbReference>
<dbReference type="PROSITE" id="PS50043">
    <property type="entry name" value="HTH_LUXR_2"/>
    <property type="match status" value="1"/>
</dbReference>